<dbReference type="PANTHER" id="PTHR30329:SF21">
    <property type="entry name" value="LIPOPROTEIN YIAD-RELATED"/>
    <property type="match status" value="1"/>
</dbReference>
<reference evidence="8 9" key="1">
    <citation type="submission" date="2021-04" db="EMBL/GenBank/DDBJ databases">
        <authorList>
            <person name="Huq M.A."/>
        </authorList>
    </citation>
    <scope>NUCLEOTIDE SEQUENCE [LARGE SCALE GENOMIC DNA]</scope>
    <source>
        <strain evidence="8 9">MAH-13</strain>
    </source>
</reference>
<evidence type="ECO:0000259" key="7">
    <source>
        <dbReference type="PROSITE" id="PS51123"/>
    </source>
</evidence>
<dbReference type="InterPro" id="IPR006664">
    <property type="entry name" value="OMP_bac"/>
</dbReference>
<evidence type="ECO:0000256" key="1">
    <source>
        <dbReference type="ARBA" id="ARBA00004442"/>
    </source>
</evidence>
<proteinExistence type="predicted"/>
<name>A0ABS4DLV5_9GAMM</name>
<dbReference type="SUPFAM" id="SSF103088">
    <property type="entry name" value="OmpA-like"/>
    <property type="match status" value="1"/>
</dbReference>
<evidence type="ECO:0000256" key="3">
    <source>
        <dbReference type="ARBA" id="ARBA00023237"/>
    </source>
</evidence>
<dbReference type="PROSITE" id="PS51257">
    <property type="entry name" value="PROKAR_LIPOPROTEIN"/>
    <property type="match status" value="1"/>
</dbReference>
<dbReference type="RefSeq" id="WP_209618014.1">
    <property type="nucleotide sequence ID" value="NZ_JAGJRS010000014.1"/>
</dbReference>
<feature type="region of interest" description="Disordered" evidence="6">
    <location>
        <begin position="188"/>
        <end position="207"/>
    </location>
</feature>
<dbReference type="InterPro" id="IPR050330">
    <property type="entry name" value="Bact_OuterMem_StrucFunc"/>
</dbReference>
<evidence type="ECO:0000256" key="2">
    <source>
        <dbReference type="ARBA" id="ARBA00023136"/>
    </source>
</evidence>
<dbReference type="EMBL" id="JAGJRS010000014">
    <property type="protein sequence ID" value="MBP1474026.1"/>
    <property type="molecule type" value="Genomic_DNA"/>
</dbReference>
<dbReference type="CDD" id="cd07185">
    <property type="entry name" value="OmpA_C-like"/>
    <property type="match status" value="1"/>
</dbReference>
<dbReference type="PANTHER" id="PTHR30329">
    <property type="entry name" value="STATOR ELEMENT OF FLAGELLAR MOTOR COMPLEX"/>
    <property type="match status" value="1"/>
</dbReference>
<accession>A0ABS4DLV5</accession>
<evidence type="ECO:0000313" key="9">
    <source>
        <dbReference type="Proteomes" id="UP000823790"/>
    </source>
</evidence>
<keyword evidence="3" id="KW-0998">Cell outer membrane</keyword>
<evidence type="ECO:0000256" key="6">
    <source>
        <dbReference type="SAM" id="MobiDB-lite"/>
    </source>
</evidence>
<dbReference type="PROSITE" id="PS51123">
    <property type="entry name" value="OMPA_2"/>
    <property type="match status" value="1"/>
</dbReference>
<dbReference type="PROSITE" id="PS01068">
    <property type="entry name" value="OMPA_1"/>
    <property type="match status" value="1"/>
</dbReference>
<dbReference type="InterPro" id="IPR036737">
    <property type="entry name" value="OmpA-like_sf"/>
</dbReference>
<keyword evidence="9" id="KW-1185">Reference proteome</keyword>
<keyword evidence="5" id="KW-0175">Coiled coil</keyword>
<feature type="coiled-coil region" evidence="5">
    <location>
        <begin position="31"/>
        <end position="65"/>
    </location>
</feature>
<keyword evidence="2 4" id="KW-0472">Membrane</keyword>
<evidence type="ECO:0000313" key="8">
    <source>
        <dbReference type="EMBL" id="MBP1474026.1"/>
    </source>
</evidence>
<dbReference type="PRINTS" id="PR01021">
    <property type="entry name" value="OMPADOMAIN"/>
</dbReference>
<evidence type="ECO:0000256" key="5">
    <source>
        <dbReference type="SAM" id="Coils"/>
    </source>
</evidence>
<dbReference type="InterPro" id="IPR006690">
    <property type="entry name" value="OMPA-like_CS"/>
</dbReference>
<feature type="compositionally biased region" description="Basic and acidic residues" evidence="6">
    <location>
        <begin position="164"/>
        <end position="183"/>
    </location>
</feature>
<dbReference type="Proteomes" id="UP000823790">
    <property type="component" value="Unassembled WGS sequence"/>
</dbReference>
<feature type="region of interest" description="Disordered" evidence="6">
    <location>
        <begin position="162"/>
        <end position="183"/>
    </location>
</feature>
<dbReference type="Pfam" id="PF00691">
    <property type="entry name" value="OmpA"/>
    <property type="match status" value="1"/>
</dbReference>
<protein>
    <submittedName>
        <fullName evidence="8">OmpA family protein</fullName>
    </submittedName>
</protein>
<dbReference type="Gene3D" id="3.30.1330.60">
    <property type="entry name" value="OmpA-like domain"/>
    <property type="match status" value="1"/>
</dbReference>
<feature type="domain" description="OmpA-like" evidence="7">
    <location>
        <begin position="72"/>
        <end position="193"/>
    </location>
</feature>
<comment type="subcellular location">
    <subcellularLocation>
        <location evidence="1">Cell outer membrane</location>
    </subcellularLocation>
</comment>
<organism evidence="8 9">
    <name type="scientific">Frateuria flava</name>
    <dbReference type="NCBI Taxonomy" id="2821489"/>
    <lineage>
        <taxon>Bacteria</taxon>
        <taxon>Pseudomonadati</taxon>
        <taxon>Pseudomonadota</taxon>
        <taxon>Gammaproteobacteria</taxon>
        <taxon>Lysobacterales</taxon>
        <taxon>Rhodanobacteraceae</taxon>
        <taxon>Frateuria</taxon>
    </lineage>
</organism>
<comment type="caution">
    <text evidence="8">The sequence shown here is derived from an EMBL/GenBank/DDBJ whole genome shotgun (WGS) entry which is preliminary data.</text>
</comment>
<sequence length="207" mass="23025">MKHASHPWAWLPLGLTMLVAAGCADRGYVKQADYDARISQIEARLQNQENRSDQLEQDMQQKFAQYDASIRQVAGRIQVDSMSHFAFDDATLQDQDKPMLDDFAKVIGHYHPYALVTVEGFADPAGSHAYNQRLGEKRAQAVRDYLVNSGGLSADKVRAVSYGEARDRQDAPGKTRDEGMENRRVTLVVDLSGHDQEQRAASATDGT</sequence>
<dbReference type="InterPro" id="IPR006665">
    <property type="entry name" value="OmpA-like"/>
</dbReference>
<gene>
    <name evidence="8" type="ORF">J7I44_06925</name>
</gene>
<evidence type="ECO:0000256" key="4">
    <source>
        <dbReference type="PROSITE-ProRule" id="PRU00473"/>
    </source>
</evidence>